<protein>
    <submittedName>
        <fullName evidence="2">Aldehyde dehydrogenase family 2 member B4, mitochondrial</fullName>
    </submittedName>
</protein>
<dbReference type="InterPro" id="IPR016161">
    <property type="entry name" value="Ald_DH/histidinol_DH"/>
</dbReference>
<keyword evidence="3" id="KW-1185">Reference proteome</keyword>
<evidence type="ECO:0000313" key="3">
    <source>
        <dbReference type="Proteomes" id="UP000634136"/>
    </source>
</evidence>
<dbReference type="Proteomes" id="UP000634136">
    <property type="component" value="Unassembled WGS sequence"/>
</dbReference>
<evidence type="ECO:0000259" key="1">
    <source>
        <dbReference type="Pfam" id="PF00171"/>
    </source>
</evidence>
<sequence length="116" mass="13555">MVEKHSNELATLETWNNGKPFEQSAKSELPMFVRLFHYYAGWADKIHGLTIPADGDYLKFYCKVLSWIVSDTKKLEGIKPATKNESKRKRGRELTVTESEERFERLNRTTCNRTEI</sequence>
<dbReference type="EMBL" id="JAAIUW010000009">
    <property type="protein sequence ID" value="KAF7815366.1"/>
    <property type="molecule type" value="Genomic_DNA"/>
</dbReference>
<dbReference type="GO" id="GO:0016491">
    <property type="term" value="F:oxidoreductase activity"/>
    <property type="evidence" value="ECO:0007669"/>
    <property type="project" value="InterPro"/>
</dbReference>
<dbReference type="Gene3D" id="3.40.605.10">
    <property type="entry name" value="Aldehyde Dehydrogenase, Chain A, domain 1"/>
    <property type="match status" value="1"/>
</dbReference>
<accession>A0A834T596</accession>
<dbReference type="SUPFAM" id="SSF53720">
    <property type="entry name" value="ALDH-like"/>
    <property type="match status" value="1"/>
</dbReference>
<feature type="domain" description="Aldehyde dehydrogenase" evidence="1">
    <location>
        <begin position="2"/>
        <end position="59"/>
    </location>
</feature>
<name>A0A834T596_9FABA</name>
<comment type="caution">
    <text evidence="2">The sequence shown here is derived from an EMBL/GenBank/DDBJ whole genome shotgun (WGS) entry which is preliminary data.</text>
</comment>
<dbReference type="InterPro" id="IPR015590">
    <property type="entry name" value="Aldehyde_DH_dom"/>
</dbReference>
<reference evidence="2" key="1">
    <citation type="submission" date="2020-09" db="EMBL/GenBank/DDBJ databases">
        <title>Genome-Enabled Discovery of Anthraquinone Biosynthesis in Senna tora.</title>
        <authorList>
            <person name="Kang S.-H."/>
            <person name="Pandey R.P."/>
            <person name="Lee C.-M."/>
            <person name="Sim J.-S."/>
            <person name="Jeong J.-T."/>
            <person name="Choi B.-S."/>
            <person name="Jung M."/>
            <person name="Ginzburg D."/>
            <person name="Zhao K."/>
            <person name="Won S.Y."/>
            <person name="Oh T.-J."/>
            <person name="Yu Y."/>
            <person name="Kim N.-H."/>
            <person name="Lee O.R."/>
            <person name="Lee T.-H."/>
            <person name="Bashyal P."/>
            <person name="Kim T.-S."/>
            <person name="Lee W.-H."/>
            <person name="Kawkins C."/>
            <person name="Kim C.-K."/>
            <person name="Kim J.S."/>
            <person name="Ahn B.O."/>
            <person name="Rhee S.Y."/>
            <person name="Sohng J.K."/>
        </authorList>
    </citation>
    <scope>NUCLEOTIDE SEQUENCE</scope>
    <source>
        <tissue evidence="2">Leaf</tissue>
    </source>
</reference>
<gene>
    <name evidence="2" type="ORF">G2W53_029335</name>
</gene>
<proteinExistence type="predicted"/>
<organism evidence="2 3">
    <name type="scientific">Senna tora</name>
    <dbReference type="NCBI Taxonomy" id="362788"/>
    <lineage>
        <taxon>Eukaryota</taxon>
        <taxon>Viridiplantae</taxon>
        <taxon>Streptophyta</taxon>
        <taxon>Embryophyta</taxon>
        <taxon>Tracheophyta</taxon>
        <taxon>Spermatophyta</taxon>
        <taxon>Magnoliopsida</taxon>
        <taxon>eudicotyledons</taxon>
        <taxon>Gunneridae</taxon>
        <taxon>Pentapetalae</taxon>
        <taxon>rosids</taxon>
        <taxon>fabids</taxon>
        <taxon>Fabales</taxon>
        <taxon>Fabaceae</taxon>
        <taxon>Caesalpinioideae</taxon>
        <taxon>Cassia clade</taxon>
        <taxon>Senna</taxon>
    </lineage>
</organism>
<dbReference type="OrthoDB" id="1729119at2759"/>
<dbReference type="PANTHER" id="PTHR11699">
    <property type="entry name" value="ALDEHYDE DEHYDROGENASE-RELATED"/>
    <property type="match status" value="1"/>
</dbReference>
<dbReference type="Pfam" id="PF00171">
    <property type="entry name" value="Aldedh"/>
    <property type="match status" value="1"/>
</dbReference>
<dbReference type="InterPro" id="IPR016162">
    <property type="entry name" value="Ald_DH_N"/>
</dbReference>
<dbReference type="AlphaFoldDB" id="A0A834T596"/>
<evidence type="ECO:0000313" key="2">
    <source>
        <dbReference type="EMBL" id="KAF7815366.1"/>
    </source>
</evidence>